<feature type="domain" description="Zinc finger CGNR" evidence="1">
    <location>
        <begin position="166"/>
        <end position="206"/>
    </location>
</feature>
<evidence type="ECO:0000313" key="3">
    <source>
        <dbReference type="Proteomes" id="UP000640052"/>
    </source>
</evidence>
<protein>
    <recommendedName>
        <fullName evidence="1">Zinc finger CGNR domain-containing protein</fullName>
    </recommendedName>
</protein>
<evidence type="ECO:0000259" key="1">
    <source>
        <dbReference type="Pfam" id="PF11706"/>
    </source>
</evidence>
<proteinExistence type="predicted"/>
<dbReference type="AlphaFoldDB" id="A0A919UPD0"/>
<accession>A0A919UPD0</accession>
<dbReference type="PANTHER" id="PTHR35525:SF3">
    <property type="entry name" value="BLL6575 PROTEIN"/>
    <property type="match status" value="1"/>
</dbReference>
<dbReference type="Gene3D" id="1.10.3300.10">
    <property type="entry name" value="Jann2411-like domain"/>
    <property type="match status" value="1"/>
</dbReference>
<evidence type="ECO:0000313" key="2">
    <source>
        <dbReference type="EMBL" id="GIH25248.1"/>
    </source>
</evidence>
<dbReference type="RefSeq" id="WP_239161770.1">
    <property type="nucleotide sequence ID" value="NZ_BOOA01000026.1"/>
</dbReference>
<name>A0A919UPD0_9ACTN</name>
<dbReference type="InterPro" id="IPR023286">
    <property type="entry name" value="ABATE_dom_sf"/>
</dbReference>
<comment type="caution">
    <text evidence="2">The sequence shown here is derived from an EMBL/GenBank/DDBJ whole genome shotgun (WGS) entry which is preliminary data.</text>
</comment>
<organism evidence="2 3">
    <name type="scientific">Acrocarpospora phusangensis</name>
    <dbReference type="NCBI Taxonomy" id="1070424"/>
    <lineage>
        <taxon>Bacteria</taxon>
        <taxon>Bacillati</taxon>
        <taxon>Actinomycetota</taxon>
        <taxon>Actinomycetes</taxon>
        <taxon>Streptosporangiales</taxon>
        <taxon>Streptosporangiaceae</taxon>
        <taxon>Acrocarpospora</taxon>
    </lineage>
</organism>
<dbReference type="SUPFAM" id="SSF160904">
    <property type="entry name" value="Jann2411-like"/>
    <property type="match status" value="1"/>
</dbReference>
<dbReference type="Proteomes" id="UP000640052">
    <property type="component" value="Unassembled WGS sequence"/>
</dbReference>
<reference evidence="2" key="1">
    <citation type="submission" date="2021-01" db="EMBL/GenBank/DDBJ databases">
        <title>Whole genome shotgun sequence of Acrocarpospora phusangensis NBRC 108782.</title>
        <authorList>
            <person name="Komaki H."/>
            <person name="Tamura T."/>
        </authorList>
    </citation>
    <scope>NUCLEOTIDE SEQUENCE</scope>
    <source>
        <strain evidence="2">NBRC 108782</strain>
    </source>
</reference>
<sequence length="215" mass="23564">MTSGEVTTSATLLGEPLPIELMNTYGMVRGEPHDAVSDNAAMAAWLRAVEGRIRSEAGGTADSLVWDEAAVRPIATRLRNLRDALRLLAAEATGVSWPPAASSVITTRRDALDAMNALAPAWPELVWPAGEQPARMLRTPGTPGELALFLIAHQGVELFASPSRERLRACRAPGCLLFFLKEHPRREWCSPICGNRARVARHYHRHHTSPRPEPE</sequence>
<dbReference type="InterPro" id="IPR010852">
    <property type="entry name" value="ABATE"/>
</dbReference>
<dbReference type="Pfam" id="PF07336">
    <property type="entry name" value="ABATE"/>
    <property type="match status" value="1"/>
</dbReference>
<keyword evidence="3" id="KW-1185">Reference proteome</keyword>
<dbReference type="PANTHER" id="PTHR35525">
    <property type="entry name" value="BLL6575 PROTEIN"/>
    <property type="match status" value="1"/>
</dbReference>
<dbReference type="EMBL" id="BOOA01000026">
    <property type="protein sequence ID" value="GIH25248.1"/>
    <property type="molecule type" value="Genomic_DNA"/>
</dbReference>
<gene>
    <name evidence="2" type="ORF">Aph01nite_35580</name>
</gene>
<dbReference type="InterPro" id="IPR021005">
    <property type="entry name" value="Znf_CGNR"/>
</dbReference>
<dbReference type="Pfam" id="PF11706">
    <property type="entry name" value="zf-CGNR"/>
    <property type="match status" value="1"/>
</dbReference>